<evidence type="ECO:0000313" key="3">
    <source>
        <dbReference type="Proteomes" id="UP000250235"/>
    </source>
</evidence>
<evidence type="ECO:0000313" key="2">
    <source>
        <dbReference type="EMBL" id="KZV57389.1"/>
    </source>
</evidence>
<accession>A0A2Z7DC04</accession>
<protein>
    <submittedName>
        <fullName evidence="2">Uncharacterized protein</fullName>
    </submittedName>
</protein>
<organism evidence="2 3">
    <name type="scientific">Dorcoceras hygrometricum</name>
    <dbReference type="NCBI Taxonomy" id="472368"/>
    <lineage>
        <taxon>Eukaryota</taxon>
        <taxon>Viridiplantae</taxon>
        <taxon>Streptophyta</taxon>
        <taxon>Embryophyta</taxon>
        <taxon>Tracheophyta</taxon>
        <taxon>Spermatophyta</taxon>
        <taxon>Magnoliopsida</taxon>
        <taxon>eudicotyledons</taxon>
        <taxon>Gunneridae</taxon>
        <taxon>Pentapetalae</taxon>
        <taxon>asterids</taxon>
        <taxon>lamiids</taxon>
        <taxon>Lamiales</taxon>
        <taxon>Gesneriaceae</taxon>
        <taxon>Didymocarpoideae</taxon>
        <taxon>Trichosporeae</taxon>
        <taxon>Loxocarpinae</taxon>
        <taxon>Dorcoceras</taxon>
    </lineage>
</organism>
<reference evidence="2 3" key="1">
    <citation type="journal article" date="2015" name="Proc. Natl. Acad. Sci. U.S.A.">
        <title>The resurrection genome of Boea hygrometrica: A blueprint for survival of dehydration.</title>
        <authorList>
            <person name="Xiao L."/>
            <person name="Yang G."/>
            <person name="Zhang L."/>
            <person name="Yang X."/>
            <person name="Zhao S."/>
            <person name="Ji Z."/>
            <person name="Zhou Q."/>
            <person name="Hu M."/>
            <person name="Wang Y."/>
            <person name="Chen M."/>
            <person name="Xu Y."/>
            <person name="Jin H."/>
            <person name="Xiao X."/>
            <person name="Hu G."/>
            <person name="Bao F."/>
            <person name="Hu Y."/>
            <person name="Wan P."/>
            <person name="Li L."/>
            <person name="Deng X."/>
            <person name="Kuang T."/>
            <person name="Xiang C."/>
            <person name="Zhu J.K."/>
            <person name="Oliver M.J."/>
            <person name="He Y."/>
        </authorList>
    </citation>
    <scope>NUCLEOTIDE SEQUENCE [LARGE SCALE GENOMIC DNA]</scope>
    <source>
        <strain evidence="3">cv. XS01</strain>
    </source>
</reference>
<feature type="non-terminal residue" evidence="2">
    <location>
        <position position="1"/>
    </location>
</feature>
<evidence type="ECO:0000256" key="1">
    <source>
        <dbReference type="SAM" id="Coils"/>
    </source>
</evidence>
<name>A0A2Z7DC04_9LAMI</name>
<keyword evidence="3" id="KW-1185">Reference proteome</keyword>
<feature type="coiled-coil region" evidence="1">
    <location>
        <begin position="13"/>
        <end position="72"/>
    </location>
</feature>
<keyword evidence="1" id="KW-0175">Coiled coil</keyword>
<dbReference type="EMBL" id="KQ987304">
    <property type="protein sequence ID" value="KZV57389.1"/>
    <property type="molecule type" value="Genomic_DNA"/>
</dbReference>
<gene>
    <name evidence="2" type="ORF">F511_32358</name>
</gene>
<dbReference type="AlphaFoldDB" id="A0A2Z7DC04"/>
<sequence length="201" mass="22542">NSEFTRENLIIALNDMVHEYRKLSQTLEEIKAKNEGMKKSSAEPSIAQLGKTDSLQTELSKLKIKNDSLRIKSCRLSSENERLNQVMSSWTQSSISLSKLHETQKPLNDKTGLGFCFVESSSEDAQLGKTDSLQTELSFCFVESSSEETCTQSDLADDKFKKMSFVIASVIHDVYESVKYDDQITGHLNQKGNNGIGYIKP</sequence>
<proteinExistence type="predicted"/>
<dbReference type="Proteomes" id="UP000250235">
    <property type="component" value="Unassembled WGS sequence"/>
</dbReference>